<accession>A0A9J7BRB6</accession>
<sequence>MNVVWPVSALYFSVLAVWAYYRLGRKSGEHHGSKHDEPTAGQVAVGTSHCGAGCMLADVGAEFAIAAGGITLLGSVLLAEYAIDLAAAWALGIVFQYFAIQPMRKLPVGQALLAAMKADTLSILAFQVGMYGWMALTYFVLFPKPHLTPFEPGYWLMMQAGMICGFATSYPMNRFLIRKGWKEAM</sequence>
<evidence type="ECO:0000313" key="4">
    <source>
        <dbReference type="Proteomes" id="UP001059380"/>
    </source>
</evidence>
<gene>
    <name evidence="3" type="ORF">MOP44_05635</name>
</gene>
<keyword evidence="1" id="KW-0812">Transmembrane</keyword>
<feature type="transmembrane region" description="Helical" evidence="1">
    <location>
        <begin position="121"/>
        <end position="141"/>
    </location>
</feature>
<feature type="transmembrane region" description="Helical" evidence="1">
    <location>
        <begin position="153"/>
        <end position="172"/>
    </location>
</feature>
<dbReference type="AlphaFoldDB" id="A0A9J7BRB6"/>
<protein>
    <submittedName>
        <fullName evidence="3">DUF4396 domain-containing protein</fullName>
    </submittedName>
</protein>
<name>A0A9J7BRB6_9BACT</name>
<keyword evidence="1" id="KW-0472">Membrane</keyword>
<dbReference type="KEGG" id="orp:MOP44_05635"/>
<evidence type="ECO:0000256" key="1">
    <source>
        <dbReference type="SAM" id="Phobius"/>
    </source>
</evidence>
<evidence type="ECO:0000259" key="2">
    <source>
        <dbReference type="Pfam" id="PF14342"/>
    </source>
</evidence>
<keyword evidence="1" id="KW-1133">Transmembrane helix</keyword>
<reference evidence="3" key="1">
    <citation type="submission" date="2021-04" db="EMBL/GenBank/DDBJ databases">
        <title>Phylogenetic analysis of Acidobacteriaceae.</title>
        <authorList>
            <person name="Qiu L."/>
            <person name="Zhang Q."/>
        </authorList>
    </citation>
    <scope>NUCLEOTIDE SEQUENCE</scope>
    <source>
        <strain evidence="3">DSM 25168</strain>
    </source>
</reference>
<dbReference type="Proteomes" id="UP001059380">
    <property type="component" value="Chromosome"/>
</dbReference>
<dbReference type="EMBL" id="CP093313">
    <property type="protein sequence ID" value="UWZ85420.1"/>
    <property type="molecule type" value="Genomic_DNA"/>
</dbReference>
<feature type="domain" description="DUF4396" evidence="2">
    <location>
        <begin position="42"/>
        <end position="182"/>
    </location>
</feature>
<dbReference type="Pfam" id="PF14342">
    <property type="entry name" value="DUF4396"/>
    <property type="match status" value="1"/>
</dbReference>
<proteinExistence type="predicted"/>
<evidence type="ECO:0000313" key="3">
    <source>
        <dbReference type="EMBL" id="UWZ85420.1"/>
    </source>
</evidence>
<dbReference type="InterPro" id="IPR025509">
    <property type="entry name" value="DUF4396"/>
</dbReference>
<keyword evidence="4" id="KW-1185">Reference proteome</keyword>
<feature type="transmembrane region" description="Helical" evidence="1">
    <location>
        <begin position="81"/>
        <end position="100"/>
    </location>
</feature>
<organism evidence="3 4">
    <name type="scientific">Occallatibacter riparius</name>
    <dbReference type="NCBI Taxonomy" id="1002689"/>
    <lineage>
        <taxon>Bacteria</taxon>
        <taxon>Pseudomonadati</taxon>
        <taxon>Acidobacteriota</taxon>
        <taxon>Terriglobia</taxon>
        <taxon>Terriglobales</taxon>
        <taxon>Acidobacteriaceae</taxon>
        <taxon>Occallatibacter</taxon>
    </lineage>
</organism>
<dbReference type="RefSeq" id="WP_260794946.1">
    <property type="nucleotide sequence ID" value="NZ_CP093313.1"/>
</dbReference>